<feature type="compositionally biased region" description="Low complexity" evidence="12">
    <location>
        <begin position="1097"/>
        <end position="1112"/>
    </location>
</feature>
<evidence type="ECO:0000256" key="6">
    <source>
        <dbReference type="ARBA" id="ARBA00022723"/>
    </source>
</evidence>
<dbReference type="Pfam" id="PF13177">
    <property type="entry name" value="DNA_pol3_delta2"/>
    <property type="match status" value="1"/>
</dbReference>
<keyword evidence="4" id="KW-0548">Nucleotidyltransferase</keyword>
<dbReference type="GO" id="GO:0003677">
    <property type="term" value="F:DNA binding"/>
    <property type="evidence" value="ECO:0007669"/>
    <property type="project" value="InterPro"/>
</dbReference>
<evidence type="ECO:0000256" key="12">
    <source>
        <dbReference type="SAM" id="MobiDB-lite"/>
    </source>
</evidence>
<evidence type="ECO:0000256" key="10">
    <source>
        <dbReference type="ARBA" id="ARBA00022932"/>
    </source>
</evidence>
<dbReference type="NCBIfam" id="NF005846">
    <property type="entry name" value="PRK07764.1-6"/>
    <property type="match status" value="1"/>
</dbReference>
<keyword evidence="10" id="KW-0239">DNA-directed DNA polymerase</keyword>
<reference evidence="14 15" key="1">
    <citation type="submission" date="2011-05" db="EMBL/GenBank/DDBJ databases">
        <title>Complete sequence of Isoptericola variabilis 225.</title>
        <authorList>
            <consortium name="US DOE Joint Genome Institute"/>
            <person name="Lucas S."/>
            <person name="Han J."/>
            <person name="Lapidus A."/>
            <person name="Cheng J.-F."/>
            <person name="Goodwin L."/>
            <person name="Pitluck S."/>
            <person name="Peters L."/>
            <person name="Mikhailova N."/>
            <person name="Zeytun A."/>
            <person name="Han C."/>
            <person name="Tapia R."/>
            <person name="Land M."/>
            <person name="Hauser L."/>
            <person name="Kyrpides N."/>
            <person name="Ivanova N."/>
            <person name="Pagani I."/>
            <person name="Siebers A."/>
            <person name="Allgaier M."/>
            <person name="Thelen M."/>
            <person name="Hugenholtz P."/>
            <person name="Gladden J."/>
            <person name="Woyke T."/>
        </authorList>
    </citation>
    <scope>NUCLEOTIDE SEQUENCE [LARGE SCALE GENOMIC DNA]</scope>
    <source>
        <strain evidence="15">225</strain>
    </source>
</reference>
<dbReference type="Gene3D" id="1.10.8.60">
    <property type="match status" value="1"/>
</dbReference>
<feature type="compositionally biased region" description="Basic and acidic residues" evidence="12">
    <location>
        <begin position="796"/>
        <end position="809"/>
    </location>
</feature>
<evidence type="ECO:0000256" key="7">
    <source>
        <dbReference type="ARBA" id="ARBA00022741"/>
    </source>
</evidence>
<gene>
    <name evidence="14" type="ordered locus">Isova_2736</name>
</gene>
<dbReference type="Pfam" id="PF12169">
    <property type="entry name" value="DNA_pol3_gamma3"/>
    <property type="match status" value="1"/>
</dbReference>
<feature type="compositionally biased region" description="Low complexity" evidence="12">
    <location>
        <begin position="729"/>
        <end position="739"/>
    </location>
</feature>
<dbReference type="NCBIfam" id="TIGR02397">
    <property type="entry name" value="dnaX_nterm"/>
    <property type="match status" value="1"/>
</dbReference>
<evidence type="ECO:0000256" key="11">
    <source>
        <dbReference type="ARBA" id="ARBA00049244"/>
    </source>
</evidence>
<comment type="similarity">
    <text evidence="1">Belongs to the DnaX/STICHEL family.</text>
</comment>
<feature type="region of interest" description="Disordered" evidence="12">
    <location>
        <begin position="717"/>
        <end position="739"/>
    </location>
</feature>
<keyword evidence="15" id="KW-1185">Reference proteome</keyword>
<dbReference type="SMART" id="SM00382">
    <property type="entry name" value="AAA"/>
    <property type="match status" value="1"/>
</dbReference>
<dbReference type="CDD" id="cd18137">
    <property type="entry name" value="HLD_clamp_pol_III_gamma_tau"/>
    <property type="match status" value="1"/>
</dbReference>
<dbReference type="GO" id="GO:0009360">
    <property type="term" value="C:DNA polymerase III complex"/>
    <property type="evidence" value="ECO:0007669"/>
    <property type="project" value="InterPro"/>
</dbReference>
<dbReference type="eggNOG" id="COG2812">
    <property type="taxonomic scope" value="Bacteria"/>
</dbReference>
<keyword evidence="3" id="KW-0808">Transferase</keyword>
<feature type="compositionally biased region" description="Gly residues" evidence="12">
    <location>
        <begin position="928"/>
        <end position="941"/>
    </location>
</feature>
<evidence type="ECO:0000256" key="1">
    <source>
        <dbReference type="ARBA" id="ARBA00006360"/>
    </source>
</evidence>
<feature type="compositionally biased region" description="Pro residues" evidence="12">
    <location>
        <begin position="821"/>
        <end position="835"/>
    </location>
</feature>
<evidence type="ECO:0000313" key="15">
    <source>
        <dbReference type="Proteomes" id="UP000009236"/>
    </source>
</evidence>
<feature type="compositionally biased region" description="Low complexity" evidence="12">
    <location>
        <begin position="810"/>
        <end position="820"/>
    </location>
</feature>
<evidence type="ECO:0000259" key="13">
    <source>
        <dbReference type="SMART" id="SM00382"/>
    </source>
</evidence>
<dbReference type="STRING" id="743718.Isova_2736"/>
<comment type="catalytic activity">
    <reaction evidence="11">
        <text>DNA(n) + a 2'-deoxyribonucleoside 5'-triphosphate = DNA(n+1) + diphosphate</text>
        <dbReference type="Rhea" id="RHEA:22508"/>
        <dbReference type="Rhea" id="RHEA-COMP:17339"/>
        <dbReference type="Rhea" id="RHEA-COMP:17340"/>
        <dbReference type="ChEBI" id="CHEBI:33019"/>
        <dbReference type="ChEBI" id="CHEBI:61560"/>
        <dbReference type="ChEBI" id="CHEBI:173112"/>
        <dbReference type="EC" id="2.7.7.7"/>
    </reaction>
</comment>
<evidence type="ECO:0000256" key="3">
    <source>
        <dbReference type="ARBA" id="ARBA00022679"/>
    </source>
</evidence>
<dbReference type="AlphaFoldDB" id="F6FUK5"/>
<dbReference type="InterPro" id="IPR003593">
    <property type="entry name" value="AAA+_ATPase"/>
</dbReference>
<feature type="compositionally biased region" description="Acidic residues" evidence="12">
    <location>
        <begin position="1084"/>
        <end position="1094"/>
    </location>
</feature>
<sequence>MHDVNDADFEIVLPDTEPPTTTITDGPADGAYLVDREVTFSYSSSEPGRFTCMLDDEPVGCTGSSVTLTGLAGGTHVFSVAAVDVTGNTDPTPEVRTFTVPIDDTELARSSGWSSVTDAAAFGGSYSVAVQKDATLRTRIEGATGVALVVTTASGDGKVDVLVDGARVGSVSLDSRTGGDPCAGPGGRLDGTAQRRADAGDEQQEAGTDRRSGRPHGLTRERERPAHRAQGRALAYTSMTASDAFPLAFQPDAPRGLDVLASNSPVSLRRPSGSTPTAVGEQFRTYFAFTDRGPLATTGHRRGLWTGAAGVSVGASIVAGVTTALYRRYRPETFAEVIGQDHVTGPLMQALRSGRVSHAYLFSGPRGCGKTTSARILARTLNCARNTPDKPLDTPCGECDSCRELARGGPGSLDVVEIDAASHNGVDDARDLRERATFAPARDRYKIFILDEAHMVTPQGFNALLKIVEEPPPHVKFVFATTEPDKVIGTIRSRTHHYPFRLVPPDVLGPYLEQLCAAEGIELGAGVVPLVTRAGGGSVRDSLSVLDQLIAGASGGVVEYDVAVGLLGFTHATLLDDVVDALAARDGASIFRVVDQVIASGHEPRRFVEDVLERLRDLIVIAVSGDAADAVLRGLPADQLERMRQQASRLGVSELSRAADLVNAALTEMTGATSPRLHLELLCARLLLPGADDGTAGLAARIDRLERGGVVAAVAAPGAAPRRDDDVTADAPAPAASGLSGAAAVRAALEAKRTATPAPAEVAREDAEVARPDAEVAREDTEVARPDVEVAPEGAEVAHHDAEVAREGAEVAPEPAATATPPAPSEPAPSEPAPSEPETTAGVTAEVVRRRWDEVVANIGSPVTRALVGPNAQVISLEAGLLRLGFTAAGMARTFSQPRHIDAVAESVYQTLGVQVRVEATIDEGRGDSSGGPAGGGGAGVPGPSAPAGPGGSSAASPESGAPATSPGVTARPADTDDGGWPAVTPPGSAARSAASPASAIAPVGRPEAGARVGAVDAPRSAVALAERPGAPADEAAPEPEAVSTPPAPEPEPEVAPAPGAAAPSAADDADAAWLAGVPLSEPPEPDDAPEPPPEDVAPSWSAPRPTAARTPGPQVRETPRQAAERQAREYRAQAQAPAPTADDHPAVDYDEPSADDPDIASTGLVGVPLVVQVLDGKVIDEITEDPA</sequence>
<feature type="domain" description="AAA+ ATPase" evidence="13">
    <location>
        <begin position="356"/>
        <end position="508"/>
    </location>
</feature>
<accession>F6FUK5</accession>
<dbReference type="SUPFAM" id="SSF52540">
    <property type="entry name" value="P-loop containing nucleoside triphosphate hydrolases"/>
    <property type="match status" value="1"/>
</dbReference>
<feature type="region of interest" description="Disordered" evidence="12">
    <location>
        <begin position="172"/>
        <end position="232"/>
    </location>
</feature>
<keyword evidence="9" id="KW-0067">ATP-binding</keyword>
<dbReference type="HOGENOM" id="CLU_006229_3_4_11"/>
<feature type="compositionally biased region" description="Low complexity" evidence="12">
    <location>
        <begin position="1057"/>
        <end position="1067"/>
    </location>
</feature>
<keyword evidence="8" id="KW-0862">Zinc</keyword>
<dbReference type="EMBL" id="CP002810">
    <property type="protein sequence ID" value="AEG45432.1"/>
    <property type="molecule type" value="Genomic_DNA"/>
</dbReference>
<dbReference type="GO" id="GO:0003887">
    <property type="term" value="F:DNA-directed DNA polymerase activity"/>
    <property type="evidence" value="ECO:0007669"/>
    <property type="project" value="UniProtKB-KW"/>
</dbReference>
<proteinExistence type="inferred from homology"/>
<dbReference type="Pfam" id="PF22608">
    <property type="entry name" value="DNAX_ATPase_lid"/>
    <property type="match status" value="1"/>
</dbReference>
<protein>
    <recommendedName>
        <fullName evidence="2">DNA-directed DNA polymerase</fullName>
        <ecNumber evidence="2">2.7.7.7</ecNumber>
    </recommendedName>
</protein>
<evidence type="ECO:0000256" key="2">
    <source>
        <dbReference type="ARBA" id="ARBA00012417"/>
    </source>
</evidence>
<feature type="compositionally biased region" description="Basic and acidic residues" evidence="12">
    <location>
        <begin position="207"/>
        <end position="226"/>
    </location>
</feature>
<feature type="compositionally biased region" description="Basic and acidic residues" evidence="12">
    <location>
        <begin position="762"/>
        <end position="788"/>
    </location>
</feature>
<dbReference type="InterPro" id="IPR027417">
    <property type="entry name" value="P-loop_NTPase"/>
</dbReference>
<dbReference type="GO" id="GO:0046872">
    <property type="term" value="F:metal ion binding"/>
    <property type="evidence" value="ECO:0007669"/>
    <property type="project" value="UniProtKB-KW"/>
</dbReference>
<feature type="compositionally biased region" description="Basic and acidic residues" evidence="12">
    <location>
        <begin position="1118"/>
        <end position="1132"/>
    </location>
</feature>
<evidence type="ECO:0000313" key="14">
    <source>
        <dbReference type="EMBL" id="AEG45432.1"/>
    </source>
</evidence>
<dbReference type="PANTHER" id="PTHR11669:SF0">
    <property type="entry name" value="PROTEIN STICHEL-LIKE 2"/>
    <property type="match status" value="1"/>
</dbReference>
<keyword evidence="7" id="KW-0547">Nucleotide-binding</keyword>
<dbReference type="Gene3D" id="1.20.272.10">
    <property type="match status" value="1"/>
</dbReference>
<feature type="region of interest" description="Disordered" evidence="12">
    <location>
        <begin position="754"/>
        <end position="842"/>
    </location>
</feature>
<dbReference type="Proteomes" id="UP000009236">
    <property type="component" value="Chromosome"/>
</dbReference>
<evidence type="ECO:0000256" key="9">
    <source>
        <dbReference type="ARBA" id="ARBA00022840"/>
    </source>
</evidence>
<dbReference type="InterPro" id="IPR012763">
    <property type="entry name" value="DNA_pol_III_sug/sutau_N"/>
</dbReference>
<feature type="compositionally biased region" description="Acidic residues" evidence="12">
    <location>
        <begin position="1149"/>
        <end position="1159"/>
    </location>
</feature>
<dbReference type="PANTHER" id="PTHR11669">
    <property type="entry name" value="REPLICATION FACTOR C / DNA POLYMERASE III GAMMA-TAU SUBUNIT"/>
    <property type="match status" value="1"/>
</dbReference>
<dbReference type="GO" id="GO:0005524">
    <property type="term" value="F:ATP binding"/>
    <property type="evidence" value="ECO:0007669"/>
    <property type="project" value="UniProtKB-KW"/>
</dbReference>
<evidence type="ECO:0000256" key="8">
    <source>
        <dbReference type="ARBA" id="ARBA00022833"/>
    </source>
</evidence>
<dbReference type="FunFam" id="3.40.50.300:FF:000014">
    <property type="entry name" value="DNA polymerase III subunit gamma/tau"/>
    <property type="match status" value="1"/>
</dbReference>
<dbReference type="SUPFAM" id="SSF48019">
    <property type="entry name" value="post-AAA+ oligomerization domain-like"/>
    <property type="match status" value="1"/>
</dbReference>
<name>F6FUK5_ISOV2</name>
<dbReference type="InterPro" id="IPR050238">
    <property type="entry name" value="DNA_Rep/Repair_Clamp_Loader"/>
</dbReference>
<feature type="compositionally biased region" description="Low complexity" evidence="12">
    <location>
        <begin position="986"/>
        <end position="1003"/>
    </location>
</feature>
<dbReference type="EC" id="2.7.7.7" evidence="2"/>
<keyword evidence="5" id="KW-0235">DNA replication</keyword>
<evidence type="ECO:0000256" key="4">
    <source>
        <dbReference type="ARBA" id="ARBA00022695"/>
    </source>
</evidence>
<dbReference type="InterPro" id="IPR022754">
    <property type="entry name" value="DNA_pol_III_gamma-3"/>
</dbReference>
<feature type="region of interest" description="Disordered" evidence="12">
    <location>
        <begin position="923"/>
        <end position="1003"/>
    </location>
</feature>
<dbReference type="GO" id="GO:0006261">
    <property type="term" value="P:DNA-templated DNA replication"/>
    <property type="evidence" value="ECO:0007669"/>
    <property type="project" value="TreeGrafter"/>
</dbReference>
<feature type="compositionally biased region" description="Low complexity" evidence="12">
    <location>
        <begin position="942"/>
        <end position="968"/>
    </location>
</feature>
<evidence type="ECO:0000256" key="5">
    <source>
        <dbReference type="ARBA" id="ARBA00022705"/>
    </source>
</evidence>
<dbReference type="InterPro" id="IPR008921">
    <property type="entry name" value="DNA_pol3_clamp-load_cplx_C"/>
</dbReference>
<feature type="region of interest" description="Disordered" evidence="12">
    <location>
        <begin position="1023"/>
        <end position="1162"/>
    </location>
</feature>
<dbReference type="CDD" id="cd00009">
    <property type="entry name" value="AAA"/>
    <property type="match status" value="1"/>
</dbReference>
<keyword evidence="6" id="KW-0479">Metal-binding</keyword>
<organism evidence="15">
    <name type="scientific">Isoptericola variabilis (strain 225)</name>
    <dbReference type="NCBI Taxonomy" id="743718"/>
    <lineage>
        <taxon>Bacteria</taxon>
        <taxon>Bacillati</taxon>
        <taxon>Actinomycetota</taxon>
        <taxon>Actinomycetes</taxon>
        <taxon>Micrococcales</taxon>
        <taxon>Promicromonosporaceae</taxon>
        <taxon>Isoptericola</taxon>
    </lineage>
</organism>
<dbReference type="InterPro" id="IPR045085">
    <property type="entry name" value="HLD_clamp_pol_III_gamma_tau"/>
</dbReference>
<feature type="compositionally biased region" description="Low complexity" evidence="12">
    <location>
        <begin position="1026"/>
        <end position="1045"/>
    </location>
</feature>
<dbReference type="Gene3D" id="3.40.50.300">
    <property type="entry name" value="P-loop containing nucleotide triphosphate hydrolases"/>
    <property type="match status" value="1"/>
</dbReference>
<feature type="compositionally biased region" description="Pro residues" evidence="12">
    <location>
        <begin position="1046"/>
        <end position="1056"/>
    </location>
</feature>
<dbReference type="KEGG" id="iva:Isova_2736"/>